<accession>A0A5E5P274</accession>
<sequence>MKEFGDLMSFAVHLSTIATAVDHSLHRGLKKVAVVIEKRAEAKFGDYQTSVGPFSAWAPLAEATKADRVASGFTPDDPLLRTGSLRDSIGHQASHLEAIIGSPDDRMVWQELGTDKIPPRPVLGPAAVESKKEIDRIVAGAAVSGLLGGDVMAGALAKTYEG</sequence>
<organism evidence="1 2">
    <name type="scientific">Pandoraea apista</name>
    <dbReference type="NCBI Taxonomy" id="93218"/>
    <lineage>
        <taxon>Bacteria</taxon>
        <taxon>Pseudomonadati</taxon>
        <taxon>Pseudomonadota</taxon>
        <taxon>Betaproteobacteria</taxon>
        <taxon>Burkholderiales</taxon>
        <taxon>Burkholderiaceae</taxon>
        <taxon>Pandoraea</taxon>
    </lineage>
</organism>
<dbReference type="OrthoDB" id="278515at2"/>
<gene>
    <name evidence="1" type="ORF">PAP18089_01662</name>
</gene>
<proteinExistence type="predicted"/>
<dbReference type="AlphaFoldDB" id="A0A5E5P274"/>
<dbReference type="EMBL" id="CABPSX010000002">
    <property type="protein sequence ID" value="VVG70698.1"/>
    <property type="molecule type" value="Genomic_DNA"/>
</dbReference>
<evidence type="ECO:0000313" key="2">
    <source>
        <dbReference type="Proteomes" id="UP000364291"/>
    </source>
</evidence>
<name>A0A5E5P274_9BURK</name>
<dbReference type="RefSeq" id="WP_094068751.1">
    <property type="nucleotide sequence ID" value="NZ_CABPSX010000002.1"/>
</dbReference>
<evidence type="ECO:0000313" key="1">
    <source>
        <dbReference type="EMBL" id="VVG70698.1"/>
    </source>
</evidence>
<reference evidence="1 2" key="1">
    <citation type="submission" date="2019-08" db="EMBL/GenBank/DDBJ databases">
        <authorList>
            <person name="Peeters C."/>
        </authorList>
    </citation>
    <scope>NUCLEOTIDE SEQUENCE [LARGE SCALE GENOMIC DNA]</scope>
    <source>
        <strain evidence="1 2">LMG 18089</strain>
    </source>
</reference>
<dbReference type="Proteomes" id="UP000364291">
    <property type="component" value="Unassembled WGS sequence"/>
</dbReference>
<protein>
    <submittedName>
        <fullName evidence="1">Bacteriophage-like protein</fullName>
    </submittedName>
</protein>